<proteinExistence type="predicted"/>
<protein>
    <submittedName>
        <fullName evidence="3">Uncharacterized protein</fullName>
    </submittedName>
</protein>
<sequence length="622" mass="71747">MTSRASNDVKWLFKVHHLCTVLLYVVFQLCLFMNLYVLLSREDTIFYLRIYHSIIALLMFCCGIVEMEFLLRTRNLPKLEEPHEIPGPALIGAIALTIGIVLGYLYFIIFNYAFQNCDKLVDAIYTSELWLESCYDILMAAFSGLSLVYILQRRYYGAINSNLDKIGRLFINITFSVVWVKVVVYKGYLSHQELCQRKELESYWCPVMRRNYECSPSDDLHGTQKMWYYINKGILSSSIISCASEFFPVLLVAHWLACGGAEEKAEDIVRRRQLRQGVRALMKEFLKDISRVYTATSAINVPPLEISSYLVLFLWTLTPLASFACAIRWMVYFYWTIDFDHLMDIHWITNDVVSLVADVLQLLFFIGVYGFTWYLTDDRLDAHHKAHARGDISILFGCCLVLFVKLVGEIVVSNEILQSVEVEFQRKDGFITLGDAIIATICYVAIQASQWLQYFSVRRILAMSDRDCRATKRFLPFAALGGLLMAWIHFGITFFDTSLIKYQLTDEHFDFSQTTLVCMIFTQTIFPADYLFAFTVSGCYLELLQRYLNMGFFQLGTPRLSVSHSHNHSEFHESNKRFEHGPNIATMMHAANIMYRKQMESDSETTTTVSSERASLAGVKEE</sequence>
<keyword evidence="2" id="KW-0812">Transmembrane</keyword>
<feature type="transmembrane region" description="Helical" evidence="2">
    <location>
        <begin position="514"/>
        <end position="541"/>
    </location>
</feature>
<feature type="transmembrane region" description="Helical" evidence="2">
    <location>
        <begin position="392"/>
        <end position="411"/>
    </location>
</feature>
<feature type="transmembrane region" description="Helical" evidence="2">
    <location>
        <begin position="431"/>
        <end position="453"/>
    </location>
</feature>
<evidence type="ECO:0000313" key="4">
    <source>
        <dbReference type="Proteomes" id="UP000252519"/>
    </source>
</evidence>
<dbReference type="STRING" id="29170.A0A368G298"/>
<organism evidence="3 4">
    <name type="scientific">Ancylostoma caninum</name>
    <name type="common">Dog hookworm</name>
    <dbReference type="NCBI Taxonomy" id="29170"/>
    <lineage>
        <taxon>Eukaryota</taxon>
        <taxon>Metazoa</taxon>
        <taxon>Ecdysozoa</taxon>
        <taxon>Nematoda</taxon>
        <taxon>Chromadorea</taxon>
        <taxon>Rhabditida</taxon>
        <taxon>Rhabditina</taxon>
        <taxon>Rhabditomorpha</taxon>
        <taxon>Strongyloidea</taxon>
        <taxon>Ancylostomatidae</taxon>
        <taxon>Ancylostomatinae</taxon>
        <taxon>Ancylostoma</taxon>
    </lineage>
</organism>
<feature type="transmembrane region" description="Helical" evidence="2">
    <location>
        <begin position="129"/>
        <end position="151"/>
    </location>
</feature>
<accession>A0A368G298</accession>
<dbReference type="EMBL" id="JOJR01000390">
    <property type="protein sequence ID" value="RCN38556.1"/>
    <property type="molecule type" value="Genomic_DNA"/>
</dbReference>
<evidence type="ECO:0000313" key="3">
    <source>
        <dbReference type="EMBL" id="RCN38556.1"/>
    </source>
</evidence>
<evidence type="ECO:0000256" key="2">
    <source>
        <dbReference type="SAM" id="Phobius"/>
    </source>
</evidence>
<dbReference type="Proteomes" id="UP000252519">
    <property type="component" value="Unassembled WGS sequence"/>
</dbReference>
<reference evidence="3 4" key="1">
    <citation type="submission" date="2014-10" db="EMBL/GenBank/DDBJ databases">
        <title>Draft genome of the hookworm Ancylostoma caninum.</title>
        <authorList>
            <person name="Mitreva M."/>
        </authorList>
    </citation>
    <scope>NUCLEOTIDE SEQUENCE [LARGE SCALE GENOMIC DNA]</scope>
    <source>
        <strain evidence="3 4">Baltimore</strain>
    </source>
</reference>
<feature type="transmembrane region" description="Helical" evidence="2">
    <location>
        <begin position="85"/>
        <end position="109"/>
    </location>
</feature>
<name>A0A368G298_ANCCA</name>
<feature type="transmembrane region" description="Helical" evidence="2">
    <location>
        <begin position="309"/>
        <end position="332"/>
    </location>
</feature>
<keyword evidence="2" id="KW-0472">Membrane</keyword>
<keyword evidence="2" id="KW-1133">Transmembrane helix</keyword>
<evidence type="ECO:0000256" key="1">
    <source>
        <dbReference type="SAM" id="MobiDB-lite"/>
    </source>
</evidence>
<keyword evidence="4" id="KW-1185">Reference proteome</keyword>
<feature type="transmembrane region" description="Helical" evidence="2">
    <location>
        <begin position="45"/>
        <end position="65"/>
    </location>
</feature>
<feature type="region of interest" description="Disordered" evidence="1">
    <location>
        <begin position="600"/>
        <end position="622"/>
    </location>
</feature>
<dbReference type="OrthoDB" id="430340at2759"/>
<comment type="caution">
    <text evidence="3">The sequence shown here is derived from an EMBL/GenBank/DDBJ whole genome shotgun (WGS) entry which is preliminary data.</text>
</comment>
<feature type="transmembrane region" description="Helical" evidence="2">
    <location>
        <begin position="352"/>
        <end position="371"/>
    </location>
</feature>
<feature type="transmembrane region" description="Helical" evidence="2">
    <location>
        <begin position="474"/>
        <end position="494"/>
    </location>
</feature>
<gene>
    <name evidence="3" type="ORF">ANCCAN_15522</name>
</gene>
<dbReference type="AlphaFoldDB" id="A0A368G298"/>
<feature type="transmembrane region" description="Helical" evidence="2">
    <location>
        <begin position="21"/>
        <end position="39"/>
    </location>
</feature>